<keyword evidence="2" id="KW-0677">Repeat</keyword>
<dbReference type="Proteomes" id="UP000472277">
    <property type="component" value="Chromosome 33"/>
</dbReference>
<dbReference type="InterPro" id="IPR050459">
    <property type="entry name" value="WD_repeat_RBAP46/RBAP48/MSI1"/>
</dbReference>
<evidence type="ECO:0000313" key="5">
    <source>
        <dbReference type="Proteomes" id="UP000472277"/>
    </source>
</evidence>
<evidence type="ECO:0000256" key="2">
    <source>
        <dbReference type="ARBA" id="ARBA00022737"/>
    </source>
</evidence>
<reference evidence="4" key="2">
    <citation type="submission" date="2025-09" db="UniProtKB">
        <authorList>
            <consortium name="Ensembl"/>
        </authorList>
    </citation>
    <scope>IDENTIFICATION</scope>
</reference>
<dbReference type="Gene3D" id="2.130.10.10">
    <property type="entry name" value="YVTN repeat-like/Quinoprotein amine dehydrogenase"/>
    <property type="match status" value="1"/>
</dbReference>
<proteinExistence type="predicted"/>
<name>A0A673ZLX2_SALTR</name>
<evidence type="ECO:0000313" key="4">
    <source>
        <dbReference type="Ensembl" id="ENSSTUP00000048269.1"/>
    </source>
</evidence>
<dbReference type="GeneTree" id="ENSGT00940000153375"/>
<dbReference type="PANTHER" id="PTHR22850">
    <property type="entry name" value="WD40 REPEAT FAMILY"/>
    <property type="match status" value="1"/>
</dbReference>
<evidence type="ECO:0000256" key="1">
    <source>
        <dbReference type="ARBA" id="ARBA00022574"/>
    </source>
</evidence>
<organism evidence="4 5">
    <name type="scientific">Salmo trutta</name>
    <name type="common">Brown trout</name>
    <dbReference type="NCBI Taxonomy" id="8032"/>
    <lineage>
        <taxon>Eukaryota</taxon>
        <taxon>Metazoa</taxon>
        <taxon>Chordata</taxon>
        <taxon>Craniata</taxon>
        <taxon>Vertebrata</taxon>
        <taxon>Euteleostomi</taxon>
        <taxon>Actinopterygii</taxon>
        <taxon>Neopterygii</taxon>
        <taxon>Teleostei</taxon>
        <taxon>Protacanthopterygii</taxon>
        <taxon>Salmoniformes</taxon>
        <taxon>Salmonidae</taxon>
        <taxon>Salmoninae</taxon>
        <taxon>Salmo</taxon>
    </lineage>
</organism>
<dbReference type="InterPro" id="IPR015943">
    <property type="entry name" value="WD40/YVTN_repeat-like_dom_sf"/>
</dbReference>
<dbReference type="InterPro" id="IPR022052">
    <property type="entry name" value="Histone-bd_RBBP4-like_N"/>
</dbReference>
<evidence type="ECO:0000259" key="3">
    <source>
        <dbReference type="Pfam" id="PF12265"/>
    </source>
</evidence>
<keyword evidence="1" id="KW-0853">WD repeat</keyword>
<protein>
    <submittedName>
        <fullName evidence="4">Retinoblastoma binding protein 4</fullName>
    </submittedName>
</protein>
<dbReference type="Pfam" id="PF12265">
    <property type="entry name" value="CAF1C_H4-bd"/>
    <property type="match status" value="1"/>
</dbReference>
<keyword evidence="5" id="KW-1185">Reference proteome</keyword>
<accession>A0A673ZLX2</accession>
<dbReference type="AlphaFoldDB" id="A0A673ZLX2"/>
<sequence>MADKEAFDDAVEERVINEEYKIWKKNTPFLYDLVMTHALEWPSLTAQWLPDVNRPEGKDFSVHRLVLGTHTSDEQNHLVIASVQLPNDDAQFDASHYDSEKGGEGQCFCQLSVLQPLQRVHPGLGLSRQGGLDIFS</sequence>
<gene>
    <name evidence="4" type="primary">RBBP4</name>
    <name evidence="4" type="synonym">LOC115172688</name>
</gene>
<dbReference type="Ensembl" id="ENSSTUT00000050356.1">
    <property type="protein sequence ID" value="ENSSTUP00000048269.1"/>
    <property type="gene ID" value="ENSSTUG00000019708.1"/>
</dbReference>
<feature type="domain" description="Histone-binding protein RBBP4-like N-terminal" evidence="3">
    <location>
        <begin position="18"/>
        <end position="87"/>
    </location>
</feature>
<reference evidence="4" key="1">
    <citation type="submission" date="2025-08" db="UniProtKB">
        <authorList>
            <consortium name="Ensembl"/>
        </authorList>
    </citation>
    <scope>IDENTIFICATION</scope>
</reference>